<comment type="caution">
    <text evidence="2">The sequence shown here is derived from an EMBL/GenBank/DDBJ whole genome shotgun (WGS) entry which is preliminary data.</text>
</comment>
<gene>
    <name evidence="2" type="ORF">NQ318_000362</name>
</gene>
<sequence length="100" mass="11112">MNGFGDLRGVRVYSASFSRSSGSSTSISFRTLLQSTLAHVVHIWVQRRPERRHSHARSQPFLQPQRIPDLIIFIMRSGAGGREDVSGTSLSPSLLHPHSC</sequence>
<feature type="region of interest" description="Disordered" evidence="1">
    <location>
        <begin position="81"/>
        <end position="100"/>
    </location>
</feature>
<evidence type="ECO:0000256" key="1">
    <source>
        <dbReference type="SAM" id="MobiDB-lite"/>
    </source>
</evidence>
<feature type="compositionally biased region" description="Low complexity" evidence="1">
    <location>
        <begin position="89"/>
        <end position="100"/>
    </location>
</feature>
<dbReference type="Proteomes" id="UP001162162">
    <property type="component" value="Unassembled WGS sequence"/>
</dbReference>
<evidence type="ECO:0000313" key="3">
    <source>
        <dbReference type="Proteomes" id="UP001162162"/>
    </source>
</evidence>
<accession>A0AAV8X9S4</accession>
<dbReference type="EMBL" id="JAPWTK010000902">
    <property type="protein sequence ID" value="KAJ8935289.1"/>
    <property type="molecule type" value="Genomic_DNA"/>
</dbReference>
<dbReference type="AlphaFoldDB" id="A0AAV8X9S4"/>
<name>A0AAV8X9S4_9CUCU</name>
<organism evidence="2 3">
    <name type="scientific">Aromia moschata</name>
    <dbReference type="NCBI Taxonomy" id="1265417"/>
    <lineage>
        <taxon>Eukaryota</taxon>
        <taxon>Metazoa</taxon>
        <taxon>Ecdysozoa</taxon>
        <taxon>Arthropoda</taxon>
        <taxon>Hexapoda</taxon>
        <taxon>Insecta</taxon>
        <taxon>Pterygota</taxon>
        <taxon>Neoptera</taxon>
        <taxon>Endopterygota</taxon>
        <taxon>Coleoptera</taxon>
        <taxon>Polyphaga</taxon>
        <taxon>Cucujiformia</taxon>
        <taxon>Chrysomeloidea</taxon>
        <taxon>Cerambycidae</taxon>
        <taxon>Cerambycinae</taxon>
        <taxon>Callichromatini</taxon>
        <taxon>Aromia</taxon>
    </lineage>
</organism>
<evidence type="ECO:0000313" key="2">
    <source>
        <dbReference type="EMBL" id="KAJ8935289.1"/>
    </source>
</evidence>
<proteinExistence type="predicted"/>
<keyword evidence="3" id="KW-1185">Reference proteome</keyword>
<protein>
    <submittedName>
        <fullName evidence="2">Uncharacterized protein</fullName>
    </submittedName>
</protein>
<reference evidence="2" key="1">
    <citation type="journal article" date="2023" name="Insect Mol. Biol.">
        <title>Genome sequencing provides insights into the evolution of gene families encoding plant cell wall-degrading enzymes in longhorned beetles.</title>
        <authorList>
            <person name="Shin N.R."/>
            <person name="Okamura Y."/>
            <person name="Kirsch R."/>
            <person name="Pauchet Y."/>
        </authorList>
    </citation>
    <scope>NUCLEOTIDE SEQUENCE</scope>
    <source>
        <strain evidence="2">AMC_N1</strain>
    </source>
</reference>